<keyword evidence="5 12" id="KW-0813">Transport</keyword>
<comment type="subcellular location">
    <subcellularLocation>
        <location evidence="2 12">Cell membrane</location>
        <topology evidence="2 12">Lipid-anchor</topology>
    </subcellularLocation>
</comment>
<evidence type="ECO:0000256" key="1">
    <source>
        <dbReference type="ARBA" id="ARBA00002841"/>
    </source>
</evidence>
<dbReference type="PANTHER" id="PTHR30570">
    <property type="entry name" value="PERIPLASMIC PHOSPHATE BINDING COMPONENT OF PHOSPHATE ABC TRANSPORTER"/>
    <property type="match status" value="1"/>
</dbReference>
<dbReference type="GO" id="GO:0042301">
    <property type="term" value="F:phosphate ion binding"/>
    <property type="evidence" value="ECO:0007669"/>
    <property type="project" value="UniProtKB-UniRule"/>
</dbReference>
<evidence type="ECO:0000259" key="13">
    <source>
        <dbReference type="Pfam" id="PF12849"/>
    </source>
</evidence>
<dbReference type="RefSeq" id="WP_003716377.1">
    <property type="nucleotide sequence ID" value="NZ_CANCWZ010000023.1"/>
</dbReference>
<dbReference type="Gene3D" id="3.40.190.10">
    <property type="entry name" value="Periplasmic binding protein-like II"/>
    <property type="match status" value="2"/>
</dbReference>
<dbReference type="Proteomes" id="UP001527392">
    <property type="component" value="Unassembled WGS sequence"/>
</dbReference>
<dbReference type="PANTHER" id="PTHR30570:SF4">
    <property type="entry name" value="PHOSPHATE-BINDING PROTEIN PSTS 1"/>
    <property type="match status" value="1"/>
</dbReference>
<dbReference type="SUPFAM" id="SSF53850">
    <property type="entry name" value="Periplasmic binding protein-like II"/>
    <property type="match status" value="1"/>
</dbReference>
<dbReference type="GO" id="GO:0005886">
    <property type="term" value="C:plasma membrane"/>
    <property type="evidence" value="ECO:0007669"/>
    <property type="project" value="UniProtKB-SubCell"/>
</dbReference>
<dbReference type="EMBL" id="JAKHMS010000002">
    <property type="protein sequence ID" value="MCZ3780821.1"/>
    <property type="molecule type" value="Genomic_DNA"/>
</dbReference>
<keyword evidence="10 12" id="KW-0564">Palmitate</keyword>
<evidence type="ECO:0000256" key="11">
    <source>
        <dbReference type="ARBA" id="ARBA00023288"/>
    </source>
</evidence>
<dbReference type="EMBL" id="JAKHPH010000001">
    <property type="protein sequence ID" value="MCZ3666685.1"/>
    <property type="molecule type" value="Genomic_DNA"/>
</dbReference>
<dbReference type="Pfam" id="PF12849">
    <property type="entry name" value="PBP_like_2"/>
    <property type="match status" value="1"/>
</dbReference>
<keyword evidence="6 12" id="KW-1003">Cell membrane</keyword>
<evidence type="ECO:0000256" key="8">
    <source>
        <dbReference type="ARBA" id="ARBA00022729"/>
    </source>
</evidence>
<reference evidence="14 17" key="1">
    <citation type="submission" date="2022-01" db="EMBL/GenBank/DDBJ databases">
        <title>VMRC isolate genome collection.</title>
        <authorList>
            <person name="France M."/>
            <person name="Rutt L."/>
            <person name="Humphrys M."/>
            <person name="Ravel J."/>
        </authorList>
    </citation>
    <scope>NUCLEOTIDE SEQUENCE</scope>
    <source>
        <strain evidence="15 17">C0030B4</strain>
        <strain evidence="14">C0048A1</strain>
    </source>
</reference>
<evidence type="ECO:0000313" key="14">
    <source>
        <dbReference type="EMBL" id="MCZ3666685.1"/>
    </source>
</evidence>
<evidence type="ECO:0000313" key="16">
    <source>
        <dbReference type="Proteomes" id="UP001212401"/>
    </source>
</evidence>
<comment type="similarity">
    <text evidence="3 12">Belongs to the PstS family.</text>
</comment>
<gene>
    <name evidence="15" type="ORF">L2504_01485</name>
    <name evidence="14" type="ORF">L2724_00085</name>
</gene>
<feature type="domain" description="PBP" evidence="13">
    <location>
        <begin position="24"/>
        <end position="257"/>
    </location>
</feature>
<evidence type="ECO:0000256" key="2">
    <source>
        <dbReference type="ARBA" id="ARBA00004193"/>
    </source>
</evidence>
<evidence type="ECO:0000256" key="9">
    <source>
        <dbReference type="ARBA" id="ARBA00023136"/>
    </source>
</evidence>
<evidence type="ECO:0000256" key="6">
    <source>
        <dbReference type="ARBA" id="ARBA00022475"/>
    </source>
</evidence>
<dbReference type="GO" id="GO:0006817">
    <property type="term" value="P:phosphate ion transport"/>
    <property type="evidence" value="ECO:0007669"/>
    <property type="project" value="UniProtKB-UniRule"/>
</dbReference>
<dbReference type="Proteomes" id="UP001212401">
    <property type="component" value="Unassembled WGS sequence"/>
</dbReference>
<dbReference type="AlphaFoldDB" id="A0AAW5WQF6"/>
<evidence type="ECO:0000313" key="17">
    <source>
        <dbReference type="Proteomes" id="UP001527392"/>
    </source>
</evidence>
<dbReference type="NCBIfam" id="TIGR02136">
    <property type="entry name" value="ptsS_2"/>
    <property type="match status" value="1"/>
</dbReference>
<evidence type="ECO:0000313" key="15">
    <source>
        <dbReference type="EMBL" id="MCZ3780821.1"/>
    </source>
</evidence>
<keyword evidence="7 12" id="KW-0592">Phosphate transport</keyword>
<keyword evidence="8" id="KW-0732">Signal</keyword>
<keyword evidence="11 12" id="KW-0449">Lipoprotein</keyword>
<dbReference type="InterPro" id="IPR011862">
    <property type="entry name" value="Phos-bd"/>
</dbReference>
<dbReference type="InterPro" id="IPR050811">
    <property type="entry name" value="Phosphate_ABC_transporter"/>
</dbReference>
<comment type="function">
    <text evidence="1">Part of the ABC transporter complex PstSACB involved in phosphate import.</text>
</comment>
<proteinExistence type="inferred from homology"/>
<evidence type="ECO:0000256" key="3">
    <source>
        <dbReference type="ARBA" id="ARBA00008725"/>
    </source>
</evidence>
<dbReference type="CDD" id="cd13653">
    <property type="entry name" value="PBP2_phosphate_like_1"/>
    <property type="match status" value="1"/>
</dbReference>
<evidence type="ECO:0000256" key="5">
    <source>
        <dbReference type="ARBA" id="ARBA00022448"/>
    </source>
</evidence>
<name>A0AAW5WQF6_9LACO</name>
<evidence type="ECO:0000256" key="10">
    <source>
        <dbReference type="ARBA" id="ARBA00023139"/>
    </source>
</evidence>
<keyword evidence="17" id="KW-1185">Reference proteome</keyword>
<sequence>MKRIITGIIGAAIIIGLGAGWVAAKKQPPQEKITIVGSTALQPLTEAVVENYRKVKSRTSITVQGGGSGTGLSQVQAGAVNVGSSDIFADQQDGINEKKLMDHIVAVSGIVPIVNQKLGINNLSLKQLRQIYTGKITNWQQVGGPNLPITVINRAAGSGTRVAFEQVVLKNGERSVNAQEQDSNGTVKEIVKNTPGSISYISFAYLNGQVQPVKINGVAPTAKNVTTNKWPLWSYEHMYTQKKPTKATKEFINYMQTKKVQQSLVEDANYINIHDMKVQRTADGKTRIKE</sequence>
<accession>A0AAW5WQF6</accession>
<dbReference type="InterPro" id="IPR024370">
    <property type="entry name" value="PBP_domain"/>
</dbReference>
<comment type="subunit">
    <text evidence="4 12">The complex is composed of two ATP-binding proteins (PstB), two transmembrane proteins (PstC and PstA) and a solute-binding protein (PstS).</text>
</comment>
<protein>
    <recommendedName>
        <fullName evidence="12">Phosphate-binding protein</fullName>
    </recommendedName>
</protein>
<comment type="caution">
    <text evidence="14">The sequence shown here is derived from an EMBL/GenBank/DDBJ whole genome shotgun (WGS) entry which is preliminary data.</text>
</comment>
<comment type="function">
    <text evidence="12">Involved in the system for phosphate transport across the cytoplasmic membrane.</text>
</comment>
<evidence type="ECO:0000256" key="4">
    <source>
        <dbReference type="ARBA" id="ARBA00011529"/>
    </source>
</evidence>
<evidence type="ECO:0000256" key="7">
    <source>
        <dbReference type="ARBA" id="ARBA00022592"/>
    </source>
</evidence>
<organism evidence="14 16">
    <name type="scientific">Limosilactobacillus vaginalis</name>
    <dbReference type="NCBI Taxonomy" id="1633"/>
    <lineage>
        <taxon>Bacteria</taxon>
        <taxon>Bacillati</taxon>
        <taxon>Bacillota</taxon>
        <taxon>Bacilli</taxon>
        <taxon>Lactobacillales</taxon>
        <taxon>Lactobacillaceae</taxon>
        <taxon>Limosilactobacillus</taxon>
    </lineage>
</organism>
<keyword evidence="9" id="KW-0472">Membrane</keyword>
<evidence type="ECO:0000256" key="12">
    <source>
        <dbReference type="RuleBase" id="RU367119"/>
    </source>
</evidence>